<evidence type="ECO:0000256" key="5">
    <source>
        <dbReference type="ARBA" id="ARBA00023014"/>
    </source>
</evidence>
<keyword evidence="4" id="KW-0408">Iron</keyword>
<keyword evidence="1" id="KW-0001">2Fe-2S</keyword>
<dbReference type="SUPFAM" id="SSF50022">
    <property type="entry name" value="ISP domain"/>
    <property type="match status" value="1"/>
</dbReference>
<dbReference type="AlphaFoldDB" id="A0A250K460"/>
<dbReference type="KEGG" id="mmas:MYMAC_006193"/>
<proteinExistence type="predicted"/>
<keyword evidence="2" id="KW-0479">Metal-binding</keyword>
<protein>
    <submittedName>
        <fullName evidence="7">(2Fe-2S)-binding protein</fullName>
    </submittedName>
</protein>
<dbReference type="PANTHER" id="PTHR21266">
    <property type="entry name" value="IRON-SULFUR DOMAIN CONTAINING PROTEIN"/>
    <property type="match status" value="1"/>
</dbReference>
<dbReference type="Pfam" id="PF00355">
    <property type="entry name" value="Rieske"/>
    <property type="match status" value="1"/>
</dbReference>
<dbReference type="PANTHER" id="PTHR21266:SF60">
    <property type="entry name" value="3-KETOSTEROID-9-ALPHA-MONOOXYGENASE, OXYGENASE COMPONENT"/>
    <property type="match status" value="1"/>
</dbReference>
<dbReference type="InterPro" id="IPR050584">
    <property type="entry name" value="Cholesterol_7-desaturase"/>
</dbReference>
<organism evidence="7 8">
    <name type="scientific">Corallococcus macrosporus DSM 14697</name>
    <dbReference type="NCBI Taxonomy" id="1189310"/>
    <lineage>
        <taxon>Bacteria</taxon>
        <taxon>Pseudomonadati</taxon>
        <taxon>Myxococcota</taxon>
        <taxon>Myxococcia</taxon>
        <taxon>Myxococcales</taxon>
        <taxon>Cystobacterineae</taxon>
        <taxon>Myxococcaceae</taxon>
        <taxon>Corallococcus</taxon>
    </lineage>
</organism>
<dbReference type="PROSITE" id="PS51296">
    <property type="entry name" value="RIESKE"/>
    <property type="match status" value="1"/>
</dbReference>
<dbReference type="GO" id="GO:0016491">
    <property type="term" value="F:oxidoreductase activity"/>
    <property type="evidence" value="ECO:0007669"/>
    <property type="project" value="UniProtKB-KW"/>
</dbReference>
<evidence type="ECO:0000313" key="7">
    <source>
        <dbReference type="EMBL" id="ATB50537.1"/>
    </source>
</evidence>
<evidence type="ECO:0000256" key="2">
    <source>
        <dbReference type="ARBA" id="ARBA00022723"/>
    </source>
</evidence>
<evidence type="ECO:0000256" key="3">
    <source>
        <dbReference type="ARBA" id="ARBA00023002"/>
    </source>
</evidence>
<dbReference type="EMBL" id="CP022203">
    <property type="protein sequence ID" value="ATB50537.1"/>
    <property type="molecule type" value="Genomic_DNA"/>
</dbReference>
<keyword evidence="5" id="KW-0411">Iron-sulfur</keyword>
<dbReference type="Proteomes" id="UP000217343">
    <property type="component" value="Chromosome"/>
</dbReference>
<keyword evidence="8" id="KW-1185">Reference proteome</keyword>
<dbReference type="GO" id="GO:0051537">
    <property type="term" value="F:2 iron, 2 sulfur cluster binding"/>
    <property type="evidence" value="ECO:0007669"/>
    <property type="project" value="UniProtKB-KW"/>
</dbReference>
<dbReference type="SUPFAM" id="SSF55961">
    <property type="entry name" value="Bet v1-like"/>
    <property type="match status" value="1"/>
</dbReference>
<evidence type="ECO:0000256" key="1">
    <source>
        <dbReference type="ARBA" id="ARBA00022714"/>
    </source>
</evidence>
<evidence type="ECO:0000259" key="6">
    <source>
        <dbReference type="PROSITE" id="PS51296"/>
    </source>
</evidence>
<feature type="domain" description="Rieske" evidence="6">
    <location>
        <begin position="18"/>
        <end position="118"/>
    </location>
</feature>
<gene>
    <name evidence="7" type="ORF">MYMAC_006193</name>
</gene>
<sequence length="356" mass="40401">MDLYWAFMEPTPKVIRHFHPVLSARALGSKPVRVEVAGRAYALFRDGSGQAAALADACPHRFAPLSKGTVRADGRLQCPYHGWRFDAQGRGSNPSQPELRHCDARGFQVVERYGYLWLAERDTPLSAMPDMGDEGYVFGGAFSTHFAAPLHVSLDNFSEDEHTPYVHTRLGWDDANAGRVEFEARNLEDRTEVHYRAPQRPAPMMKVLGVREGDFFQNDWVTRFDPVRSQYTIQWVAPDGAPRPFITRANIFFVPETARTTRLHVFSFLRTEQPLVRPLLPVAARAAMALTWWEVRDDARFIATVADTPYSHKGMRLDRFDTPLVHQRRLLERIYYGAGPKRTGAVVPLAREAPGR</sequence>
<dbReference type="InterPro" id="IPR017941">
    <property type="entry name" value="Rieske_2Fe-2S"/>
</dbReference>
<dbReference type="Gene3D" id="3.90.380.10">
    <property type="entry name" value="Naphthalene 1,2-dioxygenase Alpha Subunit, Chain A, domain 1"/>
    <property type="match status" value="1"/>
</dbReference>
<accession>A0A250K460</accession>
<evidence type="ECO:0000256" key="4">
    <source>
        <dbReference type="ARBA" id="ARBA00023004"/>
    </source>
</evidence>
<evidence type="ECO:0000313" key="8">
    <source>
        <dbReference type="Proteomes" id="UP000217343"/>
    </source>
</evidence>
<dbReference type="GO" id="GO:0046872">
    <property type="term" value="F:metal ion binding"/>
    <property type="evidence" value="ECO:0007669"/>
    <property type="project" value="UniProtKB-KW"/>
</dbReference>
<reference evidence="7 8" key="1">
    <citation type="submission" date="2017-06" db="EMBL/GenBank/DDBJ databases">
        <title>Sequencing and comparative analysis of myxobacterial genomes.</title>
        <authorList>
            <person name="Rupp O."/>
            <person name="Goesmann A."/>
            <person name="Sogaard-Andersen L."/>
        </authorList>
    </citation>
    <scope>NUCLEOTIDE SEQUENCE [LARGE SCALE GENOMIC DNA]</scope>
    <source>
        <strain evidence="7 8">DSM 14697</strain>
    </source>
</reference>
<dbReference type="Gene3D" id="2.102.10.10">
    <property type="entry name" value="Rieske [2Fe-2S] iron-sulphur domain"/>
    <property type="match status" value="1"/>
</dbReference>
<name>A0A250K460_9BACT</name>
<keyword evidence="3" id="KW-0560">Oxidoreductase</keyword>
<dbReference type="InterPro" id="IPR036922">
    <property type="entry name" value="Rieske_2Fe-2S_sf"/>
</dbReference>